<proteinExistence type="predicted"/>
<accession>A0A7T7I522</accession>
<name>A0A7T7I522_9ACTN</name>
<dbReference type="Proteomes" id="UP000595636">
    <property type="component" value="Chromosome"/>
</dbReference>
<keyword evidence="3" id="KW-1185">Reference proteome</keyword>
<dbReference type="EMBL" id="CP066831">
    <property type="protein sequence ID" value="QQM41146.1"/>
    <property type="molecule type" value="Genomic_DNA"/>
</dbReference>
<evidence type="ECO:0000313" key="3">
    <source>
        <dbReference type="Proteomes" id="UP000595636"/>
    </source>
</evidence>
<reference evidence="2 3" key="1">
    <citation type="submission" date="2020-12" db="EMBL/GenBank/DDBJ databases">
        <title>A novel species.</title>
        <authorList>
            <person name="Li K."/>
        </authorList>
    </citation>
    <scope>NUCLEOTIDE SEQUENCE [LARGE SCALE GENOMIC DNA]</scope>
    <source>
        <strain evidence="2 3">ZYC-3</strain>
    </source>
</reference>
<dbReference type="KEGG" id="slf:JEQ17_17810"/>
<feature type="region of interest" description="Disordered" evidence="1">
    <location>
        <begin position="1"/>
        <end position="24"/>
    </location>
</feature>
<gene>
    <name evidence="2" type="ORF">JEQ17_17810</name>
</gene>
<organism evidence="2 3">
    <name type="scientific">Streptomyces liliifuscus</name>
    <dbReference type="NCBI Taxonomy" id="2797636"/>
    <lineage>
        <taxon>Bacteria</taxon>
        <taxon>Bacillati</taxon>
        <taxon>Actinomycetota</taxon>
        <taxon>Actinomycetes</taxon>
        <taxon>Kitasatosporales</taxon>
        <taxon>Streptomycetaceae</taxon>
        <taxon>Streptomyces</taxon>
    </lineage>
</organism>
<evidence type="ECO:0000313" key="2">
    <source>
        <dbReference type="EMBL" id="QQM41146.1"/>
    </source>
</evidence>
<feature type="region of interest" description="Disordered" evidence="1">
    <location>
        <begin position="99"/>
        <end position="123"/>
    </location>
</feature>
<sequence length="123" mass="12581">MDDSETVAGRQGETRGGGTFEFGEGEKGDALIIAVRCQGKGEIKVSVKPVNVGFPLECVDGEAGTTTSTTYNQVGVAGVEKKGTVSVLAPSSVRWSMTIGRGKPAEAEALGPKPQPGPSGETE</sequence>
<dbReference type="AlphaFoldDB" id="A0A7T7I522"/>
<protein>
    <submittedName>
        <fullName evidence="2">Uncharacterized protein</fullName>
    </submittedName>
</protein>
<dbReference type="RefSeq" id="WP_200396167.1">
    <property type="nucleotide sequence ID" value="NZ_CP066831.1"/>
</dbReference>
<evidence type="ECO:0000256" key="1">
    <source>
        <dbReference type="SAM" id="MobiDB-lite"/>
    </source>
</evidence>